<feature type="domain" description="Superoxide dismutase copper/zinc binding" evidence="2">
    <location>
        <begin position="18"/>
        <end position="117"/>
    </location>
</feature>
<evidence type="ECO:0000259" key="2">
    <source>
        <dbReference type="Pfam" id="PF00080"/>
    </source>
</evidence>
<dbReference type="Gene3D" id="2.60.40.200">
    <property type="entry name" value="Superoxide dismutase, copper/zinc binding domain"/>
    <property type="match status" value="1"/>
</dbReference>
<dbReference type="Proteomes" id="UP000038040">
    <property type="component" value="Unplaced"/>
</dbReference>
<proteinExistence type="predicted"/>
<feature type="compositionally biased region" description="Low complexity" evidence="1">
    <location>
        <begin position="130"/>
        <end position="140"/>
    </location>
</feature>
<evidence type="ECO:0000313" key="5">
    <source>
        <dbReference type="Proteomes" id="UP000274756"/>
    </source>
</evidence>
<dbReference type="SUPFAM" id="SSF49329">
    <property type="entry name" value="Cu,Zn superoxide dismutase-like"/>
    <property type="match status" value="1"/>
</dbReference>
<reference evidence="6" key="1">
    <citation type="submission" date="2017-02" db="UniProtKB">
        <authorList>
            <consortium name="WormBaseParasite"/>
        </authorList>
    </citation>
    <scope>IDENTIFICATION</scope>
</reference>
<keyword evidence="5" id="KW-1185">Reference proteome</keyword>
<feature type="region of interest" description="Disordered" evidence="1">
    <location>
        <begin position="127"/>
        <end position="146"/>
    </location>
</feature>
<accession>A0A0N4UQU6</accession>
<reference evidence="3 5" key="2">
    <citation type="submission" date="2018-11" db="EMBL/GenBank/DDBJ databases">
        <authorList>
            <consortium name="Pathogen Informatics"/>
        </authorList>
    </citation>
    <scope>NUCLEOTIDE SEQUENCE [LARGE SCALE GENOMIC DNA]</scope>
</reference>
<dbReference type="InterPro" id="IPR024134">
    <property type="entry name" value="SOD_Cu/Zn_/chaperone"/>
</dbReference>
<dbReference type="Pfam" id="PF00080">
    <property type="entry name" value="Sod_Cu"/>
    <property type="match status" value="1"/>
</dbReference>
<organism evidence="4 6">
    <name type="scientific">Dracunculus medinensis</name>
    <name type="common">Guinea worm</name>
    <dbReference type="NCBI Taxonomy" id="318479"/>
    <lineage>
        <taxon>Eukaryota</taxon>
        <taxon>Metazoa</taxon>
        <taxon>Ecdysozoa</taxon>
        <taxon>Nematoda</taxon>
        <taxon>Chromadorea</taxon>
        <taxon>Rhabditida</taxon>
        <taxon>Spirurina</taxon>
        <taxon>Dracunculoidea</taxon>
        <taxon>Dracunculidae</taxon>
        <taxon>Dracunculus</taxon>
    </lineage>
</organism>
<protein>
    <submittedName>
        <fullName evidence="6">Superoxide dismutase</fullName>
    </submittedName>
</protein>
<dbReference type="InterPro" id="IPR001424">
    <property type="entry name" value="SOD_Cu_Zn_dom"/>
</dbReference>
<sequence length="157" mass="17170">MKGRIVEARAAIEGDGITGTITLKQEGEISSTSIRGQINGLNSGENGLRIYNMSRCTSIGPKFNPNDQLLHNLGNLVVNSTGIATINIITPLQGPRSVIGCIIVILSTIEDFRQNFTQMVVTTHSEQHQEQQQQQQQQQQTRKPKAGCGIIEMIRSA</sequence>
<gene>
    <name evidence="3" type="ORF">DME_LOCUS3867</name>
</gene>
<dbReference type="STRING" id="318479.A0A0N4UQU6"/>
<dbReference type="Proteomes" id="UP000274756">
    <property type="component" value="Unassembled WGS sequence"/>
</dbReference>
<dbReference type="GO" id="GO:0005507">
    <property type="term" value="F:copper ion binding"/>
    <property type="evidence" value="ECO:0007669"/>
    <property type="project" value="InterPro"/>
</dbReference>
<dbReference type="WBParaSite" id="DME_0001040201-mRNA-1">
    <property type="protein sequence ID" value="DME_0001040201-mRNA-1"/>
    <property type="gene ID" value="DME_0001040201"/>
</dbReference>
<dbReference type="InterPro" id="IPR036423">
    <property type="entry name" value="SOD-like_Cu/Zn_dom_sf"/>
</dbReference>
<evidence type="ECO:0000313" key="4">
    <source>
        <dbReference type="Proteomes" id="UP000038040"/>
    </source>
</evidence>
<evidence type="ECO:0000313" key="3">
    <source>
        <dbReference type="EMBL" id="VDN53894.1"/>
    </source>
</evidence>
<name>A0A0N4UQU6_DRAME</name>
<dbReference type="EMBL" id="UYYG01000204">
    <property type="protein sequence ID" value="VDN53894.1"/>
    <property type="molecule type" value="Genomic_DNA"/>
</dbReference>
<evidence type="ECO:0000256" key="1">
    <source>
        <dbReference type="SAM" id="MobiDB-lite"/>
    </source>
</evidence>
<evidence type="ECO:0000313" key="6">
    <source>
        <dbReference type="WBParaSite" id="DME_0001040201-mRNA-1"/>
    </source>
</evidence>
<dbReference type="AlphaFoldDB" id="A0A0N4UQU6"/>
<dbReference type="PANTHER" id="PTHR10003">
    <property type="entry name" value="SUPEROXIDE DISMUTASE CU-ZN -RELATED"/>
    <property type="match status" value="1"/>
</dbReference>
<dbReference type="GO" id="GO:0006801">
    <property type="term" value="P:superoxide metabolic process"/>
    <property type="evidence" value="ECO:0007669"/>
    <property type="project" value="InterPro"/>
</dbReference>